<evidence type="ECO:0000256" key="1">
    <source>
        <dbReference type="SAM" id="SignalP"/>
    </source>
</evidence>
<reference evidence="2 3" key="1">
    <citation type="submission" date="2019-08" db="EMBL/GenBank/DDBJ databases">
        <title>Ulvibacter marinistellae sp. nov., isolated from a starfish, Patiria pectinifera.</title>
        <authorList>
            <person name="Kawano K."/>
            <person name="Ushijima N."/>
            <person name="Kihara M."/>
            <person name="Itoh H."/>
        </authorList>
    </citation>
    <scope>NUCLEOTIDE SEQUENCE [LARGE SCALE GENOMIC DNA]</scope>
    <source>
        <strain evidence="2 3">KK4</strain>
    </source>
</reference>
<sequence>MKKFKLFNWMLVVLMAFQFASCSDEPLEGQFPQGGNPGDNEPGAFTAKINGVNFTAASSAAVVFNDGFFTITGVSGSNNAISIAVANVATGSFNLTDIPATDNTAAYIDASSALNPYTTASGLNGSGQMSITTFNEMDMVVSGSFQFTGVRQAIDGDGNPLFDGNGDPIVQEVEITEGVFTAIPFTLNEDGGGGNGGGGNGGGGDPMEPVEDFFALADGEEHVDTSLVTTSNVVGDELVIKIEALTATGQLIRLDIPSDIGIGTFPMESEISDGSMLIGLYNGNTGGENLSSNPGEMTITTFNVTDGILEGTFFFTATDPLMQDPTIVEITEGSFTVFTTDIAIPEPSPFRAVIDGLDFEPAAIDVIVTSEEINMIQTRTITATIPSGREITITLPITVEVGVYDMATEVVNGDEVVGTYTVPNVNTVFSSNPGTLTVQEYDPETGDIRATFSFTAIDNVGTNPAIVSITEGEFAQNIL</sequence>
<dbReference type="EMBL" id="BKCF01000003">
    <property type="protein sequence ID" value="GEQ86540.1"/>
    <property type="molecule type" value="Genomic_DNA"/>
</dbReference>
<dbReference type="InterPro" id="IPR046219">
    <property type="entry name" value="DUF6252"/>
</dbReference>
<feature type="signal peptide" evidence="1">
    <location>
        <begin position="1"/>
        <end position="20"/>
    </location>
</feature>
<dbReference type="Proteomes" id="UP000326994">
    <property type="component" value="Unassembled WGS sequence"/>
</dbReference>
<feature type="chain" id="PRO_5023929700" evidence="1">
    <location>
        <begin position="21"/>
        <end position="479"/>
    </location>
</feature>
<organism evidence="2 3">
    <name type="scientific">Patiriisocius marinistellae</name>
    <dbReference type="NCBI Taxonomy" id="2494560"/>
    <lineage>
        <taxon>Bacteria</taxon>
        <taxon>Pseudomonadati</taxon>
        <taxon>Bacteroidota</taxon>
        <taxon>Flavobacteriia</taxon>
        <taxon>Flavobacteriales</taxon>
        <taxon>Flavobacteriaceae</taxon>
        <taxon>Patiriisocius</taxon>
    </lineage>
</organism>
<name>A0A5J4FWI5_9FLAO</name>
<evidence type="ECO:0000313" key="3">
    <source>
        <dbReference type="Proteomes" id="UP000326994"/>
    </source>
</evidence>
<protein>
    <submittedName>
        <fullName evidence="2">Uncharacterized protein</fullName>
    </submittedName>
</protein>
<evidence type="ECO:0000313" key="2">
    <source>
        <dbReference type="EMBL" id="GEQ86540.1"/>
    </source>
</evidence>
<dbReference type="AlphaFoldDB" id="A0A5J4FWI5"/>
<dbReference type="Pfam" id="PF19765">
    <property type="entry name" value="DUF6252"/>
    <property type="match status" value="1"/>
</dbReference>
<keyword evidence="1" id="KW-0732">Signal</keyword>
<dbReference type="OrthoDB" id="1399177at2"/>
<gene>
    <name evidence="2" type="ORF">ULMS_20480</name>
</gene>
<comment type="caution">
    <text evidence="2">The sequence shown here is derived from an EMBL/GenBank/DDBJ whole genome shotgun (WGS) entry which is preliminary data.</text>
</comment>
<proteinExistence type="predicted"/>
<accession>A0A5J4FWI5</accession>
<keyword evidence="3" id="KW-1185">Reference proteome</keyword>
<dbReference type="RefSeq" id="WP_151894459.1">
    <property type="nucleotide sequence ID" value="NZ_BKCF01000003.1"/>
</dbReference>